<gene>
    <name evidence="1" type="ORF">F4821DRAFT_260273</name>
</gene>
<comment type="caution">
    <text evidence="1">The sequence shown here is derived from an EMBL/GenBank/DDBJ whole genome shotgun (WGS) entry which is preliminary data.</text>
</comment>
<evidence type="ECO:0000313" key="1">
    <source>
        <dbReference type="EMBL" id="KAI6086185.1"/>
    </source>
</evidence>
<proteinExistence type="predicted"/>
<name>A0ACC0D1H5_9PEZI</name>
<dbReference type="EMBL" id="MU394318">
    <property type="protein sequence ID" value="KAI6086185.1"/>
    <property type="molecule type" value="Genomic_DNA"/>
</dbReference>
<sequence>MAKKRADRGIAKRMAMAKARGEPLLLPKKSKGIAPLDELPADRSCSRCNKTGHWTLDCPTSLDPTYDQVPRPNYICSICRVVGKHYRILCPNNNHPDSWTQKRVQEQAAERHANEFLDRLARCLPQSKYTAEEVALLDRCSKTIVHKKDKKMKAVDFMN</sequence>
<protein>
    <submittedName>
        <fullName evidence="1">Uncharacterized protein</fullName>
    </submittedName>
</protein>
<dbReference type="Proteomes" id="UP001497680">
    <property type="component" value="Unassembled WGS sequence"/>
</dbReference>
<evidence type="ECO:0000313" key="2">
    <source>
        <dbReference type="Proteomes" id="UP001497680"/>
    </source>
</evidence>
<accession>A0ACC0D1H5</accession>
<reference evidence="1 2" key="1">
    <citation type="journal article" date="2022" name="New Phytol.">
        <title>Ecological generalism drives hyperdiversity of secondary metabolite gene clusters in xylarialean endophytes.</title>
        <authorList>
            <person name="Franco M.E.E."/>
            <person name="Wisecaver J.H."/>
            <person name="Arnold A.E."/>
            <person name="Ju Y.M."/>
            <person name="Slot J.C."/>
            <person name="Ahrendt S."/>
            <person name="Moore L.P."/>
            <person name="Eastman K.E."/>
            <person name="Scott K."/>
            <person name="Konkel Z."/>
            <person name="Mondo S.J."/>
            <person name="Kuo A."/>
            <person name="Hayes R.D."/>
            <person name="Haridas S."/>
            <person name="Andreopoulos B."/>
            <person name="Riley R."/>
            <person name="LaButti K."/>
            <person name="Pangilinan J."/>
            <person name="Lipzen A."/>
            <person name="Amirebrahimi M."/>
            <person name="Yan J."/>
            <person name="Adam C."/>
            <person name="Keymanesh K."/>
            <person name="Ng V."/>
            <person name="Louie K."/>
            <person name="Northen T."/>
            <person name="Drula E."/>
            <person name="Henrissat B."/>
            <person name="Hsieh H.M."/>
            <person name="Youens-Clark K."/>
            <person name="Lutzoni F."/>
            <person name="Miadlikowska J."/>
            <person name="Eastwood D.C."/>
            <person name="Hamelin R.C."/>
            <person name="Grigoriev I.V."/>
            <person name="U'Ren J.M."/>
        </authorList>
    </citation>
    <scope>NUCLEOTIDE SEQUENCE [LARGE SCALE GENOMIC DNA]</scope>
    <source>
        <strain evidence="1 2">ER1909</strain>
    </source>
</reference>
<keyword evidence="2" id="KW-1185">Reference proteome</keyword>
<organism evidence="1 2">
    <name type="scientific">Hypoxylon rubiginosum</name>
    <dbReference type="NCBI Taxonomy" id="110542"/>
    <lineage>
        <taxon>Eukaryota</taxon>
        <taxon>Fungi</taxon>
        <taxon>Dikarya</taxon>
        <taxon>Ascomycota</taxon>
        <taxon>Pezizomycotina</taxon>
        <taxon>Sordariomycetes</taxon>
        <taxon>Xylariomycetidae</taxon>
        <taxon>Xylariales</taxon>
        <taxon>Hypoxylaceae</taxon>
        <taxon>Hypoxylon</taxon>
    </lineage>
</organism>